<dbReference type="PANTHER" id="PTHR30012:SF0">
    <property type="entry name" value="TYPE II SECRETION SYSTEM PROTEIN F-RELATED"/>
    <property type="match status" value="1"/>
</dbReference>
<feature type="transmembrane region" description="Helical" evidence="10">
    <location>
        <begin position="185"/>
        <end position="203"/>
    </location>
</feature>
<evidence type="ECO:0000256" key="4">
    <source>
        <dbReference type="ARBA" id="ARBA00022475"/>
    </source>
</evidence>
<name>A0A847VE65_9BACT</name>
<evidence type="ECO:0000259" key="11">
    <source>
        <dbReference type="Pfam" id="PF00482"/>
    </source>
</evidence>
<evidence type="ECO:0000256" key="8">
    <source>
        <dbReference type="ARBA" id="ARBA00023136"/>
    </source>
</evidence>
<keyword evidence="5" id="KW-0997">Cell inner membrane</keyword>
<dbReference type="InterPro" id="IPR003004">
    <property type="entry name" value="GspF/PilC"/>
</dbReference>
<sequence length="367" mass="40723">MSKKQITQDELRAKELKKLKRLSISTSNLLISIKSLAALLKASIPLSDTVKTISEQSSDPNLNRIYKYISEEIDKGSTLAEAMRLFPKVFPETVASVVEAGEMGGSLENNLLFIADTIKKEWELAKKMRGAIIYPAIIVSLTIAEFVGMIFFVLPKLEALFSVFENIPPLTVFIMNAAQGIRSNWYYILGGIVVAVVLLAIFLKTKAGKKFIGWLALNFPILKKLFMSNILSSFSRTLSVLLASGIPLSKALSITALTTSNYIYSEVLQSVHNHIENGKDLSLSLEEYPKYFNRSFVKMVDVGEVSGTLEDNLMYLHEYYSDEVTEMSNNIVTFIEPLLLILVGAVIGLLGVTILMPIYQLMGTINA</sequence>
<protein>
    <submittedName>
        <fullName evidence="12">Type II secretion system F family protein</fullName>
    </submittedName>
</protein>
<dbReference type="InterPro" id="IPR042094">
    <property type="entry name" value="T2SS_GspF_sf"/>
</dbReference>
<evidence type="ECO:0000313" key="13">
    <source>
        <dbReference type="Proteomes" id="UP000564033"/>
    </source>
</evidence>
<dbReference type="EMBL" id="JAAZIL010000092">
    <property type="protein sequence ID" value="NLZ24810.1"/>
    <property type="molecule type" value="Genomic_DNA"/>
</dbReference>
<keyword evidence="7 10" id="KW-1133">Transmembrane helix</keyword>
<dbReference type="AlphaFoldDB" id="A0A847VE65"/>
<dbReference type="PROSITE" id="PS00874">
    <property type="entry name" value="T2SP_F"/>
    <property type="match status" value="1"/>
</dbReference>
<dbReference type="InterPro" id="IPR001992">
    <property type="entry name" value="T2SS_GspF/T4SS_PilC_CS"/>
</dbReference>
<comment type="similarity">
    <text evidence="2 9">Belongs to the GSP F family.</text>
</comment>
<dbReference type="GO" id="GO:0005886">
    <property type="term" value="C:plasma membrane"/>
    <property type="evidence" value="ECO:0007669"/>
    <property type="project" value="UniProtKB-SubCell"/>
</dbReference>
<evidence type="ECO:0000256" key="9">
    <source>
        <dbReference type="RuleBase" id="RU003923"/>
    </source>
</evidence>
<feature type="domain" description="Type II secretion system protein GspF" evidence="11">
    <location>
        <begin position="234"/>
        <end position="357"/>
    </location>
</feature>
<gene>
    <name evidence="12" type="ORF">GX888_03660</name>
</gene>
<feature type="transmembrane region" description="Helical" evidence="10">
    <location>
        <begin position="338"/>
        <end position="359"/>
    </location>
</feature>
<organism evidence="12 13">
    <name type="scientific">Candidatus Dojkabacteria bacterium</name>
    <dbReference type="NCBI Taxonomy" id="2099670"/>
    <lineage>
        <taxon>Bacteria</taxon>
        <taxon>Candidatus Dojkabacteria</taxon>
    </lineage>
</organism>
<dbReference type="FunFam" id="1.20.81.30:FF:000001">
    <property type="entry name" value="Type II secretion system protein F"/>
    <property type="match status" value="1"/>
</dbReference>
<evidence type="ECO:0000256" key="2">
    <source>
        <dbReference type="ARBA" id="ARBA00005745"/>
    </source>
</evidence>
<dbReference type="PRINTS" id="PR00812">
    <property type="entry name" value="BCTERIALGSPF"/>
</dbReference>
<feature type="transmembrane region" description="Helical" evidence="10">
    <location>
        <begin position="132"/>
        <end position="154"/>
    </location>
</feature>
<keyword evidence="8 10" id="KW-0472">Membrane</keyword>
<keyword evidence="4" id="KW-1003">Cell membrane</keyword>
<dbReference type="Gene3D" id="1.20.81.30">
    <property type="entry name" value="Type II secretion system (T2SS), domain F"/>
    <property type="match status" value="2"/>
</dbReference>
<dbReference type="InterPro" id="IPR018076">
    <property type="entry name" value="T2SS_GspF_dom"/>
</dbReference>
<evidence type="ECO:0000256" key="6">
    <source>
        <dbReference type="ARBA" id="ARBA00022692"/>
    </source>
</evidence>
<comment type="caution">
    <text evidence="12">The sequence shown here is derived from an EMBL/GenBank/DDBJ whole genome shotgun (WGS) entry which is preliminary data.</text>
</comment>
<reference evidence="12 13" key="1">
    <citation type="journal article" date="2020" name="Biotechnol. Biofuels">
        <title>New insights from the biogas microbiome by comprehensive genome-resolved metagenomics of nearly 1600 species originating from multiple anaerobic digesters.</title>
        <authorList>
            <person name="Campanaro S."/>
            <person name="Treu L."/>
            <person name="Rodriguez-R L.M."/>
            <person name="Kovalovszki A."/>
            <person name="Ziels R.M."/>
            <person name="Maus I."/>
            <person name="Zhu X."/>
            <person name="Kougias P.G."/>
            <person name="Basile A."/>
            <person name="Luo G."/>
            <person name="Schluter A."/>
            <person name="Konstantinidis K.T."/>
            <person name="Angelidaki I."/>
        </authorList>
    </citation>
    <scope>NUCLEOTIDE SEQUENCE [LARGE SCALE GENOMIC DNA]</scope>
    <source>
        <strain evidence="12">AS19jrsBPTG_9</strain>
    </source>
</reference>
<evidence type="ECO:0000256" key="5">
    <source>
        <dbReference type="ARBA" id="ARBA00022519"/>
    </source>
</evidence>
<dbReference type="Proteomes" id="UP000564033">
    <property type="component" value="Unassembled WGS sequence"/>
</dbReference>
<evidence type="ECO:0000256" key="7">
    <source>
        <dbReference type="ARBA" id="ARBA00022989"/>
    </source>
</evidence>
<keyword evidence="6 9" id="KW-0812">Transmembrane</keyword>
<proteinExistence type="inferred from homology"/>
<evidence type="ECO:0000256" key="3">
    <source>
        <dbReference type="ARBA" id="ARBA00022448"/>
    </source>
</evidence>
<dbReference type="PANTHER" id="PTHR30012">
    <property type="entry name" value="GENERAL SECRETION PATHWAY PROTEIN"/>
    <property type="match status" value="1"/>
</dbReference>
<dbReference type="Pfam" id="PF00482">
    <property type="entry name" value="T2SSF"/>
    <property type="match status" value="2"/>
</dbReference>
<accession>A0A847VE65</accession>
<comment type="subcellular location">
    <subcellularLocation>
        <location evidence="1">Cell inner membrane</location>
        <topology evidence="1">Multi-pass membrane protein</topology>
    </subcellularLocation>
    <subcellularLocation>
        <location evidence="9">Cell membrane</location>
        <topology evidence="9">Multi-pass membrane protein</topology>
    </subcellularLocation>
</comment>
<feature type="domain" description="Type II secretion system protein GspF" evidence="11">
    <location>
        <begin position="34"/>
        <end position="155"/>
    </location>
</feature>
<evidence type="ECO:0000256" key="10">
    <source>
        <dbReference type="SAM" id="Phobius"/>
    </source>
</evidence>
<keyword evidence="3 9" id="KW-0813">Transport</keyword>
<evidence type="ECO:0000313" key="12">
    <source>
        <dbReference type="EMBL" id="NLZ24810.1"/>
    </source>
</evidence>
<evidence type="ECO:0000256" key="1">
    <source>
        <dbReference type="ARBA" id="ARBA00004429"/>
    </source>
</evidence>
<dbReference type="GO" id="GO:0009306">
    <property type="term" value="P:protein secretion"/>
    <property type="evidence" value="ECO:0007669"/>
    <property type="project" value="InterPro"/>
</dbReference>